<evidence type="ECO:0000259" key="13">
    <source>
        <dbReference type="PROSITE" id="PS51870"/>
    </source>
</evidence>
<dbReference type="GO" id="GO:0008201">
    <property type="term" value="F:heparin binding"/>
    <property type="evidence" value="ECO:0007669"/>
    <property type="project" value="UniProtKB-UniRule"/>
</dbReference>
<dbReference type="SUPFAM" id="SSF89811">
    <property type="entry name" value="Amyloid beta a4 protein copper binding domain (domain 2)"/>
    <property type="match status" value="1"/>
</dbReference>
<dbReference type="Pfam" id="PF10515">
    <property type="entry name" value="APP_amyloid"/>
    <property type="match status" value="1"/>
</dbReference>
<dbReference type="PANTHER" id="PTHR23103">
    <property type="entry name" value="ALZHEIMER'S DISEASE BETA-AMYLOID RELATED"/>
    <property type="match status" value="1"/>
</dbReference>
<comment type="caution">
    <text evidence="8">Lacks conserved residue(s) required for the propagation of feature annotation.</text>
</comment>
<dbReference type="Gene3D" id="2.30.29.30">
    <property type="entry name" value="Pleckstrin-homology domain (PH domain)/Phosphotyrosine-binding domain (PTB)"/>
    <property type="match status" value="1"/>
</dbReference>
<sequence>MRPVGFVGLWLLAVVSIQAVVVNMDMNARKFEPMVAFLCNKPAMHRTPNGWQADTDDSKSCLSSPVQILSYCKTLYPDHEVTNVLQASYKVTIPNWCRFNATHCHKHGNHTVRPFRCLVGPFQSDALLVPEHCIFDHYHDSRVCNEFDECNKTAMSKCALRQMTTQSFAMLWPCKEPGHFSGVEFVCCPKEHSSDMEEDVETTPSTPASIKKPESSLNDYTAYLKGDSQYLGKYSNEHEKFKAAEKVMQQVEVERNTKMMKEWKNARERVREMKKTDPKQAMQLNKELTERYNKIYKAYGQETILEKKQLIAIHQQRVQSNINVKKRNLMKALQSYLEENHVNVSYSRPWHVHRIEKTAIAYIRVEQKDRTHAIKHYQHLHDTDPKEASNIRERVIEHLNLIDERIRRMLDWLKRNSAVDRDVRPKVEKFLAKFQGINANSMKYLLHEDPAPEETPAENEKSDDYSDGDDDDDDDDEAVTEIDDKVKPTKAEPDEPEEQQQEQQPEQQQAPQQQQMLEERPPIFDSESIEDERPTYIERPAHEHVQQNRPKYHAHSGQQPFIAEQVSLDHLYNNSPANSVVGIAIGGVAVFIIILVAVVMLRRRSQRQRVTHGFVEVDPAASPEERHVANMQMNGYENPTYRYFEMQNQ</sequence>
<dbReference type="Pfam" id="PF02177">
    <property type="entry name" value="APP_N"/>
    <property type="match status" value="1"/>
</dbReference>
<evidence type="ECO:0000259" key="12">
    <source>
        <dbReference type="PROSITE" id="PS51869"/>
    </source>
</evidence>
<dbReference type="InterPro" id="IPR036669">
    <property type="entry name" value="Amyloid_Cu-bd_sf"/>
</dbReference>
<evidence type="ECO:0000313" key="15">
    <source>
        <dbReference type="RefSeq" id="XP_036366542.1"/>
    </source>
</evidence>
<dbReference type="InterPro" id="IPR008155">
    <property type="entry name" value="Amyloid_glyco"/>
</dbReference>
<keyword evidence="7" id="KW-0325">Glycoprotein</keyword>
<dbReference type="PROSITE" id="PS51870">
    <property type="entry name" value="APP_E2"/>
    <property type="match status" value="1"/>
</dbReference>
<evidence type="ECO:0000256" key="5">
    <source>
        <dbReference type="ARBA" id="ARBA00023136"/>
    </source>
</evidence>
<feature type="region of interest" description="GFLD subdomain" evidence="8">
    <location>
        <begin position="29"/>
        <end position="123"/>
    </location>
</feature>
<keyword evidence="4 10" id="KW-1133">Transmembrane helix</keyword>
<dbReference type="PROSITE" id="PS00319">
    <property type="entry name" value="APP_CUBD"/>
    <property type="match status" value="1"/>
</dbReference>
<dbReference type="PRINTS" id="PR00203">
    <property type="entry name" value="AMYLOIDA4"/>
</dbReference>
<feature type="chain" id="PRO_5028997291" evidence="11">
    <location>
        <begin position="20"/>
        <end position="649"/>
    </location>
</feature>
<dbReference type="InterPro" id="IPR019745">
    <property type="entry name" value="Amyloid_glyco_intracell_CS"/>
</dbReference>
<name>A0A7E6FI48_9MOLL</name>
<dbReference type="InterPro" id="IPR015849">
    <property type="entry name" value="Amyloid_glyco_heparin-bd"/>
</dbReference>
<feature type="region of interest" description="CuBD subdomain" evidence="8">
    <location>
        <begin position="131"/>
        <end position="190"/>
    </location>
</feature>
<dbReference type="InterPro" id="IPR011993">
    <property type="entry name" value="PH-like_dom_sf"/>
</dbReference>
<feature type="signal peptide" evidence="11">
    <location>
        <begin position="1"/>
        <end position="19"/>
    </location>
</feature>
<dbReference type="InterPro" id="IPR011178">
    <property type="entry name" value="Amyloid_glyco_Cu-bd"/>
</dbReference>
<organism evidence="14 15">
    <name type="scientific">Octopus sinensis</name>
    <name type="common">East Asian common octopus</name>
    <dbReference type="NCBI Taxonomy" id="2607531"/>
    <lineage>
        <taxon>Eukaryota</taxon>
        <taxon>Metazoa</taxon>
        <taxon>Spiralia</taxon>
        <taxon>Lophotrochozoa</taxon>
        <taxon>Mollusca</taxon>
        <taxon>Cephalopoda</taxon>
        <taxon>Coleoidea</taxon>
        <taxon>Octopodiformes</taxon>
        <taxon>Octopoda</taxon>
        <taxon>Incirrata</taxon>
        <taxon>Octopodidae</taxon>
        <taxon>Octopus</taxon>
    </lineage>
</organism>
<dbReference type="InterPro" id="IPR024329">
    <property type="entry name" value="Amyloid_glyco_E2_domain"/>
</dbReference>
<evidence type="ECO:0000256" key="10">
    <source>
        <dbReference type="SAM" id="Phobius"/>
    </source>
</evidence>
<dbReference type="SUPFAM" id="SSF56491">
    <property type="entry name" value="A heparin-binding domain"/>
    <property type="match status" value="1"/>
</dbReference>
<dbReference type="Pfam" id="PF12924">
    <property type="entry name" value="APP_Cu_bd"/>
    <property type="match status" value="1"/>
</dbReference>
<dbReference type="Pfam" id="PF12925">
    <property type="entry name" value="APP_E2"/>
    <property type="match status" value="1"/>
</dbReference>
<dbReference type="GO" id="GO:0007409">
    <property type="term" value="P:axonogenesis"/>
    <property type="evidence" value="ECO:0007669"/>
    <property type="project" value="TreeGrafter"/>
</dbReference>
<dbReference type="InterPro" id="IPR019543">
    <property type="entry name" value="APP_amyloid_C"/>
</dbReference>
<protein>
    <submittedName>
        <fullName evidence="15">Amyloid-beta precursor-like protein isoform X1</fullName>
    </submittedName>
</protein>
<dbReference type="Gene3D" id="3.30.1490.140">
    <property type="entry name" value="Amyloidogenic glycoprotein, copper-binding domain"/>
    <property type="match status" value="1"/>
</dbReference>
<comment type="similarity">
    <text evidence="8">Belongs to the APP family.</text>
</comment>
<evidence type="ECO:0000256" key="2">
    <source>
        <dbReference type="ARBA" id="ARBA00022692"/>
    </source>
</evidence>
<dbReference type="SMART" id="SM00006">
    <property type="entry name" value="A4_EXTRA"/>
    <property type="match status" value="1"/>
</dbReference>
<feature type="disulfide bond" evidence="8">
    <location>
        <begin position="97"/>
        <end position="104"/>
    </location>
</feature>
<dbReference type="GO" id="GO:0007417">
    <property type="term" value="P:central nervous system development"/>
    <property type="evidence" value="ECO:0007669"/>
    <property type="project" value="TreeGrafter"/>
</dbReference>
<evidence type="ECO:0000256" key="1">
    <source>
        <dbReference type="ARBA" id="ARBA00004479"/>
    </source>
</evidence>
<evidence type="ECO:0000256" key="6">
    <source>
        <dbReference type="ARBA" id="ARBA00023157"/>
    </source>
</evidence>
<dbReference type="PANTHER" id="PTHR23103:SF15">
    <property type="entry name" value="AMYLOID-BETA-LIKE PROTEIN"/>
    <property type="match status" value="1"/>
</dbReference>
<feature type="transmembrane region" description="Helical" evidence="10">
    <location>
        <begin position="580"/>
        <end position="601"/>
    </location>
</feature>
<evidence type="ECO:0000256" key="8">
    <source>
        <dbReference type="PROSITE-ProRule" id="PRU01217"/>
    </source>
</evidence>
<keyword evidence="6 8" id="KW-1015">Disulfide bond</keyword>
<evidence type="ECO:0000256" key="3">
    <source>
        <dbReference type="ARBA" id="ARBA00022729"/>
    </source>
</evidence>
<dbReference type="Proteomes" id="UP000515154">
    <property type="component" value="Linkage group LG18"/>
</dbReference>
<dbReference type="AlphaFoldDB" id="A0A7E6FI48"/>
<feature type="domain" description="E2" evidence="13">
    <location>
        <begin position="226"/>
        <end position="430"/>
    </location>
</feature>
<feature type="region of interest" description="Disordered" evidence="9">
    <location>
        <begin position="450"/>
        <end position="528"/>
    </location>
</feature>
<dbReference type="SUPFAM" id="SSF109843">
    <property type="entry name" value="CAPPD, an extracellular domain of amyloid beta A4 protein"/>
    <property type="match status" value="1"/>
</dbReference>
<keyword evidence="3 11" id="KW-0732">Signal</keyword>
<dbReference type="RefSeq" id="XP_036366542.1">
    <property type="nucleotide sequence ID" value="XM_036510649.1"/>
</dbReference>
<dbReference type="InterPro" id="IPR019744">
    <property type="entry name" value="APP_CUBD_CS"/>
</dbReference>
<dbReference type="PROSITE" id="PS00320">
    <property type="entry name" value="APP_INTRA"/>
    <property type="match status" value="1"/>
</dbReference>
<dbReference type="InterPro" id="IPR036176">
    <property type="entry name" value="E2_sf"/>
</dbReference>
<keyword evidence="2 10" id="KW-0812">Transmembrane</keyword>
<evidence type="ECO:0000313" key="14">
    <source>
        <dbReference type="Proteomes" id="UP000515154"/>
    </source>
</evidence>
<keyword evidence="5 10" id="KW-0472">Membrane</keyword>
<comment type="subcellular location">
    <subcellularLocation>
        <location evidence="1">Membrane</location>
        <topology evidence="1">Single-pass type I membrane protein</topology>
    </subcellularLocation>
</comment>
<accession>A0A7E6FI48</accession>
<dbReference type="Gene3D" id="3.90.570.10">
    <property type="entry name" value="Amyloidogenic glycoprotein, heparin-binding domain"/>
    <property type="match status" value="1"/>
</dbReference>
<feature type="compositionally biased region" description="Basic and acidic residues" evidence="9">
    <location>
        <begin position="482"/>
        <end position="493"/>
    </location>
</feature>
<evidence type="ECO:0000256" key="4">
    <source>
        <dbReference type="ARBA" id="ARBA00022989"/>
    </source>
</evidence>
<reference evidence="15" key="1">
    <citation type="submission" date="2025-08" db="UniProtKB">
        <authorList>
            <consortium name="RefSeq"/>
        </authorList>
    </citation>
    <scope>IDENTIFICATION</scope>
</reference>
<dbReference type="PROSITE" id="PS51869">
    <property type="entry name" value="APP_E1"/>
    <property type="match status" value="1"/>
</dbReference>
<evidence type="ECO:0000256" key="7">
    <source>
        <dbReference type="ARBA" id="ARBA00023180"/>
    </source>
</evidence>
<proteinExistence type="inferred from homology"/>
<gene>
    <name evidence="15" type="primary">LOC115221492</name>
</gene>
<dbReference type="GO" id="GO:0016020">
    <property type="term" value="C:membrane"/>
    <property type="evidence" value="ECO:0007669"/>
    <property type="project" value="UniProtKB-SubCell"/>
</dbReference>
<dbReference type="GO" id="GO:0046914">
    <property type="term" value="F:transition metal ion binding"/>
    <property type="evidence" value="ECO:0007669"/>
    <property type="project" value="InterPro"/>
</dbReference>
<feature type="compositionally biased region" description="Acidic residues" evidence="9">
    <location>
        <begin position="465"/>
        <end position="481"/>
    </location>
</feature>
<dbReference type="InterPro" id="IPR008154">
    <property type="entry name" value="Amyloid_glyco_extra"/>
</dbReference>
<keyword evidence="14" id="KW-1185">Reference proteome</keyword>
<dbReference type="Gene3D" id="1.20.120.770">
    <property type="entry name" value="Amyloid precursor protein, E2 domain"/>
    <property type="match status" value="1"/>
</dbReference>
<feature type="disulfide bond" evidence="8">
    <location>
        <begin position="144"/>
        <end position="174"/>
    </location>
</feature>
<evidence type="ECO:0000256" key="11">
    <source>
        <dbReference type="SAM" id="SignalP"/>
    </source>
</evidence>
<feature type="domain" description="E1" evidence="12">
    <location>
        <begin position="29"/>
        <end position="190"/>
    </location>
</feature>
<dbReference type="InterPro" id="IPR036454">
    <property type="entry name" value="Amyloid_glyco_heparin-bd_sf"/>
</dbReference>
<evidence type="ECO:0000256" key="9">
    <source>
        <dbReference type="SAM" id="MobiDB-lite"/>
    </source>
</evidence>
<feature type="compositionally biased region" description="Low complexity" evidence="9">
    <location>
        <begin position="501"/>
        <end position="516"/>
    </location>
</feature>